<dbReference type="EMBL" id="PCDP01000035">
    <property type="protein sequence ID" value="PZM13761.1"/>
    <property type="molecule type" value="Genomic_DNA"/>
</dbReference>
<dbReference type="AlphaFoldDB" id="A0A2W4CMI8"/>
<dbReference type="RefSeq" id="WP_111160611.1">
    <property type="nucleotide sequence ID" value="NZ_PCDP01000035.1"/>
</dbReference>
<name>A0A2W4CMI8_9HYPH</name>
<keyword evidence="2" id="KW-1185">Reference proteome</keyword>
<proteinExistence type="predicted"/>
<sequence>MVIGPIRLKTAETLMDRMSSDQISAVRSMSNVGPGFKRKGVTVTLFLIVGVPQVLSMLKTVARTFAQMRYPCVDPA</sequence>
<accession>A0A2W4CMI8</accession>
<gene>
    <name evidence="1" type="ORF">CPY51_12850</name>
</gene>
<protein>
    <submittedName>
        <fullName evidence="1">Uncharacterized protein</fullName>
    </submittedName>
</protein>
<dbReference type="Proteomes" id="UP000248925">
    <property type="component" value="Unassembled WGS sequence"/>
</dbReference>
<evidence type="ECO:0000313" key="1">
    <source>
        <dbReference type="EMBL" id="PZM13761.1"/>
    </source>
</evidence>
<organism evidence="1 2">
    <name type="scientific">Rhizobium tubonense</name>
    <dbReference type="NCBI Taxonomy" id="484088"/>
    <lineage>
        <taxon>Bacteria</taxon>
        <taxon>Pseudomonadati</taxon>
        <taxon>Pseudomonadota</taxon>
        <taxon>Alphaproteobacteria</taxon>
        <taxon>Hyphomicrobiales</taxon>
        <taxon>Rhizobiaceae</taxon>
        <taxon>Rhizobium/Agrobacterium group</taxon>
        <taxon>Rhizobium</taxon>
    </lineage>
</organism>
<reference evidence="1 2" key="1">
    <citation type="journal article" date="2018" name="Sci. Rep.">
        <title>Rhizobium tumorigenes sp. nov., a novel plant tumorigenic bacterium isolated from cane gall tumors on thornless blackberry.</title>
        <authorList>
            <person name="Kuzmanovi N."/>
            <person name="Smalla K."/>
            <person name="Gronow S."/>
            <person name="PuBawska J."/>
        </authorList>
    </citation>
    <scope>NUCLEOTIDE SEQUENCE [LARGE SCALE GENOMIC DNA]</scope>
    <source>
        <strain evidence="1 2">CCBAU 85046</strain>
    </source>
</reference>
<evidence type="ECO:0000313" key="2">
    <source>
        <dbReference type="Proteomes" id="UP000248925"/>
    </source>
</evidence>
<comment type="caution">
    <text evidence="1">The sequence shown here is derived from an EMBL/GenBank/DDBJ whole genome shotgun (WGS) entry which is preliminary data.</text>
</comment>